<evidence type="ECO:0000313" key="2">
    <source>
        <dbReference type="Proteomes" id="UP000319792"/>
    </source>
</evidence>
<dbReference type="Pfam" id="PF11662">
    <property type="entry name" value="DUF3263"/>
    <property type="match status" value="1"/>
</dbReference>
<dbReference type="RefSeq" id="WP_146433355.1">
    <property type="nucleotide sequence ID" value="NZ_VIGV01000002.1"/>
</dbReference>
<dbReference type="EMBL" id="VIGV01000002">
    <property type="protein sequence ID" value="TWS25400.1"/>
    <property type="molecule type" value="Genomic_DNA"/>
</dbReference>
<proteinExistence type="predicted"/>
<sequence>MTDLTDRERAILDFEAAWWQQRGAKEDAIRAQFDLSPIRYTQILNRLLDRPEAIAYSPAVVNRLRRISRKAP</sequence>
<name>A0A5C5RRZ9_9ACTN</name>
<gene>
    <name evidence="1" type="ORF">FK268_09435</name>
</gene>
<dbReference type="InterPro" id="IPR021678">
    <property type="entry name" value="DUF3263"/>
</dbReference>
<dbReference type="OrthoDB" id="3268863at2"/>
<protein>
    <submittedName>
        <fullName evidence="1">DUF3263 domain-containing protein</fullName>
    </submittedName>
</protein>
<accession>A0A5C5RRZ9</accession>
<evidence type="ECO:0000313" key="1">
    <source>
        <dbReference type="EMBL" id="TWS25400.1"/>
    </source>
</evidence>
<comment type="caution">
    <text evidence="1">The sequence shown here is derived from an EMBL/GenBank/DDBJ whole genome shotgun (WGS) entry which is preliminary data.</text>
</comment>
<reference evidence="1 2" key="1">
    <citation type="submission" date="2019-08" db="EMBL/GenBank/DDBJ databases">
        <title>Tsukamurella conjunctivitidis sp. nov., Tsukamurella assacharolytica sp. nov. and Tsukamurella sputae sp. nov. isolated from patients with conjunctivitis, bacteraemia (lymphoma) and respiratory infection (sputum) in Hong Kong.</title>
        <authorList>
            <person name="Fok K.M.N."/>
            <person name="Fong J.Y.H."/>
        </authorList>
    </citation>
    <scope>NUCLEOTIDE SEQUENCE [LARGE SCALE GENOMIC DNA]</scope>
    <source>
        <strain evidence="1 2">HKU70</strain>
    </source>
</reference>
<organism evidence="1 2">
    <name type="scientific">Tsukamurella sputi</name>
    <dbReference type="NCBI Taxonomy" id="2591848"/>
    <lineage>
        <taxon>Bacteria</taxon>
        <taxon>Bacillati</taxon>
        <taxon>Actinomycetota</taxon>
        <taxon>Actinomycetes</taxon>
        <taxon>Mycobacteriales</taxon>
        <taxon>Tsukamurellaceae</taxon>
        <taxon>Tsukamurella</taxon>
    </lineage>
</organism>
<dbReference type="AlphaFoldDB" id="A0A5C5RRZ9"/>
<keyword evidence="2" id="KW-1185">Reference proteome</keyword>
<dbReference type="Proteomes" id="UP000319792">
    <property type="component" value="Unassembled WGS sequence"/>
</dbReference>